<dbReference type="GO" id="GO:0009279">
    <property type="term" value="C:cell outer membrane"/>
    <property type="evidence" value="ECO:0007669"/>
    <property type="project" value="InterPro"/>
</dbReference>
<keyword evidence="6" id="KW-1185">Reference proteome</keyword>
<dbReference type="InterPro" id="IPR000498">
    <property type="entry name" value="OmpA-like_TM_dom"/>
</dbReference>
<dbReference type="GO" id="GO:0015288">
    <property type="term" value="F:porin activity"/>
    <property type="evidence" value="ECO:0007669"/>
    <property type="project" value="UniProtKB-KW"/>
</dbReference>
<dbReference type="AlphaFoldDB" id="A0A1I0BYD7"/>
<keyword evidence="2" id="KW-0812">Transmembrane</keyword>
<evidence type="ECO:0000259" key="4">
    <source>
        <dbReference type="Pfam" id="PF01389"/>
    </source>
</evidence>
<keyword evidence="2" id="KW-0626">Porin</keyword>
<dbReference type="Pfam" id="PF01389">
    <property type="entry name" value="OmpA_membrane"/>
    <property type="match status" value="1"/>
</dbReference>
<keyword evidence="3" id="KW-0732">Signal</keyword>
<evidence type="ECO:0000313" key="6">
    <source>
        <dbReference type="Proteomes" id="UP000198762"/>
    </source>
</evidence>
<dbReference type="Proteomes" id="UP000198762">
    <property type="component" value="Unassembled WGS sequence"/>
</dbReference>
<evidence type="ECO:0000256" key="3">
    <source>
        <dbReference type="SAM" id="SignalP"/>
    </source>
</evidence>
<comment type="similarity">
    <text evidence="1">Belongs to the outer membrane OOP (TC 1.B.6) superfamily. OmpA family.</text>
</comment>
<sequence length="199" mass="21180">MKTRTLLITATTLLAFAGHANAADGGTGYFGLSFGQAKVKDFCDSALDSCDDTAFTGRIHGGVQLNGYTDIEFGYRYMDDVDASVSALGITAAAEANGHFADATLQLGIPGTGPFQVFAKAGAMYWLIDYNVSATNGLARVSDSDKEDGVALRTGLGARYDINQDISLRADWDYLVDVGNDDIGETDIQVFSFGPEVRF</sequence>
<keyword evidence="2" id="KW-0813">Transport</keyword>
<dbReference type="SUPFAM" id="SSF56925">
    <property type="entry name" value="OMPA-like"/>
    <property type="match status" value="1"/>
</dbReference>
<gene>
    <name evidence="5" type="ORF">SAMN04487962_104208</name>
</gene>
<dbReference type="EMBL" id="FOHZ01000004">
    <property type="protein sequence ID" value="SET11441.1"/>
    <property type="molecule type" value="Genomic_DNA"/>
</dbReference>
<dbReference type="Gene3D" id="2.40.160.20">
    <property type="match status" value="1"/>
</dbReference>
<organism evidence="5 6">
    <name type="scientific">Marinobacter segnicrescens</name>
    <dbReference type="NCBI Taxonomy" id="430453"/>
    <lineage>
        <taxon>Bacteria</taxon>
        <taxon>Pseudomonadati</taxon>
        <taxon>Pseudomonadota</taxon>
        <taxon>Gammaproteobacteria</taxon>
        <taxon>Pseudomonadales</taxon>
        <taxon>Marinobacteraceae</taxon>
        <taxon>Marinobacter</taxon>
    </lineage>
</organism>
<proteinExistence type="inferred from homology"/>
<dbReference type="OrthoDB" id="6363382at2"/>
<accession>A0A1I0BYD7</accession>
<feature type="domain" description="Outer membrane protein OmpA-like transmembrane" evidence="4">
    <location>
        <begin position="27"/>
        <end position="196"/>
    </location>
</feature>
<reference evidence="6" key="1">
    <citation type="submission" date="2016-10" db="EMBL/GenBank/DDBJ databases">
        <authorList>
            <person name="Varghese N."/>
            <person name="Submissions S."/>
        </authorList>
    </citation>
    <scope>NUCLEOTIDE SEQUENCE [LARGE SCALE GENOMIC DNA]</scope>
    <source>
        <strain evidence="6">CGMCC 1.6489</strain>
    </source>
</reference>
<evidence type="ECO:0000256" key="2">
    <source>
        <dbReference type="ARBA" id="ARBA00023114"/>
    </source>
</evidence>
<protein>
    <submittedName>
        <fullName evidence="5">OmpA-OmpF porin, OOP family</fullName>
    </submittedName>
</protein>
<dbReference type="InterPro" id="IPR011250">
    <property type="entry name" value="OMP/PagP_B-barrel"/>
</dbReference>
<feature type="chain" id="PRO_5011560106" evidence="3">
    <location>
        <begin position="23"/>
        <end position="199"/>
    </location>
</feature>
<evidence type="ECO:0000256" key="1">
    <source>
        <dbReference type="ARBA" id="ARBA00005710"/>
    </source>
</evidence>
<dbReference type="RefSeq" id="WP_091849712.1">
    <property type="nucleotide sequence ID" value="NZ_FOHZ01000004.1"/>
</dbReference>
<dbReference type="GO" id="GO:0046930">
    <property type="term" value="C:pore complex"/>
    <property type="evidence" value="ECO:0007669"/>
    <property type="project" value="UniProtKB-KW"/>
</dbReference>
<name>A0A1I0BYD7_9GAMM</name>
<keyword evidence="2" id="KW-0406">Ion transport</keyword>
<feature type="signal peptide" evidence="3">
    <location>
        <begin position="1"/>
        <end position="22"/>
    </location>
</feature>
<dbReference type="STRING" id="430453.SAMN04487962_104208"/>
<evidence type="ECO:0000313" key="5">
    <source>
        <dbReference type="EMBL" id="SET11441.1"/>
    </source>
</evidence>